<dbReference type="EMBL" id="FJOG01000021">
    <property type="protein sequence ID" value="CZR62594.1"/>
    <property type="molecule type" value="Genomic_DNA"/>
</dbReference>
<dbReference type="PANTHER" id="PTHR33577:SF18">
    <property type="entry name" value="HEME HALOPEROXIDASE FAMILY PROFILE DOMAIN-CONTAINING PROTEIN"/>
    <property type="match status" value="1"/>
</dbReference>
<dbReference type="GO" id="GO:0004601">
    <property type="term" value="F:peroxidase activity"/>
    <property type="evidence" value="ECO:0007669"/>
    <property type="project" value="UniProtKB-KW"/>
</dbReference>
<keyword evidence="4" id="KW-0479">Metal-binding</keyword>
<dbReference type="STRING" id="576137.A0A1L7XC31"/>
<reference evidence="9 10" key="1">
    <citation type="submission" date="2016-03" db="EMBL/GenBank/DDBJ databases">
        <authorList>
            <person name="Ploux O."/>
        </authorList>
    </citation>
    <scope>NUCLEOTIDE SEQUENCE [LARGE SCALE GENOMIC DNA]</scope>
    <source>
        <strain evidence="9 10">UAMH 11012</strain>
    </source>
</reference>
<accession>A0A1L7XC31</accession>
<dbReference type="Pfam" id="PF01328">
    <property type="entry name" value="Peroxidase_2"/>
    <property type="match status" value="1"/>
</dbReference>
<evidence type="ECO:0000256" key="6">
    <source>
        <dbReference type="ARBA" id="ARBA00023004"/>
    </source>
</evidence>
<dbReference type="SUPFAM" id="SSF47571">
    <property type="entry name" value="Cloroperoxidase"/>
    <property type="match status" value="1"/>
</dbReference>
<comment type="cofactor">
    <cofactor evidence="1">
        <name>heme b</name>
        <dbReference type="ChEBI" id="CHEBI:60344"/>
    </cofactor>
</comment>
<evidence type="ECO:0000256" key="5">
    <source>
        <dbReference type="ARBA" id="ARBA00023002"/>
    </source>
</evidence>
<evidence type="ECO:0000256" key="2">
    <source>
        <dbReference type="ARBA" id="ARBA00022559"/>
    </source>
</evidence>
<dbReference type="PANTHER" id="PTHR33577">
    <property type="entry name" value="STERIGMATOCYSTIN BIOSYNTHESIS PEROXIDASE STCC-RELATED"/>
    <property type="match status" value="1"/>
</dbReference>
<keyword evidence="6" id="KW-0408">Iron</keyword>
<organism evidence="9 10">
    <name type="scientific">Phialocephala subalpina</name>
    <dbReference type="NCBI Taxonomy" id="576137"/>
    <lineage>
        <taxon>Eukaryota</taxon>
        <taxon>Fungi</taxon>
        <taxon>Dikarya</taxon>
        <taxon>Ascomycota</taxon>
        <taxon>Pezizomycotina</taxon>
        <taxon>Leotiomycetes</taxon>
        <taxon>Helotiales</taxon>
        <taxon>Mollisiaceae</taxon>
        <taxon>Phialocephala</taxon>
        <taxon>Phialocephala fortinii species complex</taxon>
    </lineage>
</organism>
<dbReference type="Proteomes" id="UP000184330">
    <property type="component" value="Unassembled WGS sequence"/>
</dbReference>
<comment type="similarity">
    <text evidence="7">Belongs to the chloroperoxidase family.</text>
</comment>
<keyword evidence="5" id="KW-0560">Oxidoreductase</keyword>
<dbReference type="InterPro" id="IPR036851">
    <property type="entry name" value="Chloroperoxidase-like_sf"/>
</dbReference>
<evidence type="ECO:0000313" key="9">
    <source>
        <dbReference type="EMBL" id="CZR62594.1"/>
    </source>
</evidence>
<sequence length="240" mass="27035">MYLGIFNSLRGLLTFGSQGRKQEIAAFQFDDHSYIRGNIADRGPCPGLNALANQGFLPRDGKNITLERVEAVLMSTLHMDKSLASSLARSLRPLVRKDGTFDLVDMRRHNVIEHDISFTRLDFRQGDNYTFQPAMFKALLEDADGGSVTIKTLAKTYVRRHKEHKASGGSGLPINLWFVNLLQTVSFLNTAQTGGKLSRETMTTFYTEERFPDEILNNEKTRTLFGLVGSAFILLFYVVF</sequence>
<keyword evidence="10" id="KW-1185">Reference proteome</keyword>
<keyword evidence="3" id="KW-0349">Heme</keyword>
<dbReference type="GO" id="GO:0046872">
    <property type="term" value="F:metal ion binding"/>
    <property type="evidence" value="ECO:0007669"/>
    <property type="project" value="UniProtKB-KW"/>
</dbReference>
<dbReference type="AlphaFoldDB" id="A0A1L7XC31"/>
<evidence type="ECO:0000313" key="10">
    <source>
        <dbReference type="Proteomes" id="UP000184330"/>
    </source>
</evidence>
<evidence type="ECO:0000259" key="8">
    <source>
        <dbReference type="PROSITE" id="PS51405"/>
    </source>
</evidence>
<gene>
    <name evidence="9" type="ORF">PAC_12491</name>
</gene>
<keyword evidence="2" id="KW-0575">Peroxidase</keyword>
<name>A0A1L7XC31_9HELO</name>
<feature type="domain" description="Heme haloperoxidase family profile" evidence="8">
    <location>
        <begin position="30"/>
        <end position="229"/>
    </location>
</feature>
<protein>
    <recommendedName>
        <fullName evidence="8">Heme haloperoxidase family profile domain-containing protein</fullName>
    </recommendedName>
</protein>
<dbReference type="InterPro" id="IPR000028">
    <property type="entry name" value="Chloroperoxidase"/>
</dbReference>
<dbReference type="OrthoDB" id="407298at2759"/>
<evidence type="ECO:0000256" key="7">
    <source>
        <dbReference type="ARBA" id="ARBA00025795"/>
    </source>
</evidence>
<evidence type="ECO:0000256" key="1">
    <source>
        <dbReference type="ARBA" id="ARBA00001970"/>
    </source>
</evidence>
<evidence type="ECO:0000256" key="3">
    <source>
        <dbReference type="ARBA" id="ARBA00022617"/>
    </source>
</evidence>
<proteinExistence type="inferred from homology"/>
<dbReference type="Gene3D" id="1.10.489.10">
    <property type="entry name" value="Chloroperoxidase-like"/>
    <property type="match status" value="1"/>
</dbReference>
<dbReference type="PROSITE" id="PS51405">
    <property type="entry name" value="HEME_HALOPEROXIDASE"/>
    <property type="match status" value="1"/>
</dbReference>
<evidence type="ECO:0000256" key="4">
    <source>
        <dbReference type="ARBA" id="ARBA00022723"/>
    </source>
</evidence>